<dbReference type="EMBL" id="ML119133">
    <property type="protein sequence ID" value="RPB11848.1"/>
    <property type="molecule type" value="Genomic_DNA"/>
</dbReference>
<feature type="region of interest" description="Disordered" evidence="1">
    <location>
        <begin position="55"/>
        <end position="86"/>
    </location>
</feature>
<proteinExistence type="predicted"/>
<reference evidence="2 3" key="1">
    <citation type="journal article" date="2018" name="Nat. Ecol. Evol.">
        <title>Pezizomycetes genomes reveal the molecular basis of ectomycorrhizal truffle lifestyle.</title>
        <authorList>
            <person name="Murat C."/>
            <person name="Payen T."/>
            <person name="Noel B."/>
            <person name="Kuo A."/>
            <person name="Morin E."/>
            <person name="Chen J."/>
            <person name="Kohler A."/>
            <person name="Krizsan K."/>
            <person name="Balestrini R."/>
            <person name="Da Silva C."/>
            <person name="Montanini B."/>
            <person name="Hainaut M."/>
            <person name="Levati E."/>
            <person name="Barry K.W."/>
            <person name="Belfiori B."/>
            <person name="Cichocki N."/>
            <person name="Clum A."/>
            <person name="Dockter R.B."/>
            <person name="Fauchery L."/>
            <person name="Guy J."/>
            <person name="Iotti M."/>
            <person name="Le Tacon F."/>
            <person name="Lindquist E.A."/>
            <person name="Lipzen A."/>
            <person name="Malagnac F."/>
            <person name="Mello A."/>
            <person name="Molinier V."/>
            <person name="Miyauchi S."/>
            <person name="Poulain J."/>
            <person name="Riccioni C."/>
            <person name="Rubini A."/>
            <person name="Sitrit Y."/>
            <person name="Splivallo R."/>
            <person name="Traeger S."/>
            <person name="Wang M."/>
            <person name="Zifcakova L."/>
            <person name="Wipf D."/>
            <person name="Zambonelli A."/>
            <person name="Paolocci F."/>
            <person name="Nowrousian M."/>
            <person name="Ottonello S."/>
            <person name="Baldrian P."/>
            <person name="Spatafora J.W."/>
            <person name="Henrissat B."/>
            <person name="Nagy L.G."/>
            <person name="Aury J.M."/>
            <person name="Wincker P."/>
            <person name="Grigoriev I.V."/>
            <person name="Bonfante P."/>
            <person name="Martin F.M."/>
        </authorList>
    </citation>
    <scope>NUCLEOTIDE SEQUENCE [LARGE SCALE GENOMIC DNA]</scope>
    <source>
        <strain evidence="2 3">CCBAS932</strain>
    </source>
</reference>
<dbReference type="AlphaFoldDB" id="A0A3N4KQT7"/>
<evidence type="ECO:0000256" key="1">
    <source>
        <dbReference type="SAM" id="MobiDB-lite"/>
    </source>
</evidence>
<dbReference type="Proteomes" id="UP000277580">
    <property type="component" value="Unassembled WGS sequence"/>
</dbReference>
<gene>
    <name evidence="2" type="ORF">P167DRAFT_546140</name>
</gene>
<dbReference type="InParanoid" id="A0A3N4KQT7"/>
<feature type="compositionally biased region" description="Basic residues" evidence="1">
    <location>
        <begin position="55"/>
        <end position="65"/>
    </location>
</feature>
<evidence type="ECO:0000313" key="3">
    <source>
        <dbReference type="Proteomes" id="UP000277580"/>
    </source>
</evidence>
<evidence type="ECO:0000313" key="2">
    <source>
        <dbReference type="EMBL" id="RPB11848.1"/>
    </source>
</evidence>
<keyword evidence="3" id="KW-1185">Reference proteome</keyword>
<accession>A0A3N4KQT7</accession>
<sequence>MCQVKHCQYSCGHFTEEFLPTSEACRYNPCKVQAVTSKARGGICSRCKEAERNRARGHGHGHRQHTKEPTVFPPGHDAFGGQPPGEEARFRANQLIAYRAKMDLDNAKANQAYATMDYKSHKKAVEEHEWYKEREKNQDRDEKRKAAERVKRAHEWQAGVARNFNGRV</sequence>
<protein>
    <submittedName>
        <fullName evidence="2">Uncharacterized protein</fullName>
    </submittedName>
</protein>
<dbReference type="OrthoDB" id="10324273at2759"/>
<feature type="region of interest" description="Disordered" evidence="1">
    <location>
        <begin position="129"/>
        <end position="152"/>
    </location>
</feature>
<organism evidence="2 3">
    <name type="scientific">Morchella conica CCBAS932</name>
    <dbReference type="NCBI Taxonomy" id="1392247"/>
    <lineage>
        <taxon>Eukaryota</taxon>
        <taxon>Fungi</taxon>
        <taxon>Dikarya</taxon>
        <taxon>Ascomycota</taxon>
        <taxon>Pezizomycotina</taxon>
        <taxon>Pezizomycetes</taxon>
        <taxon>Pezizales</taxon>
        <taxon>Morchellaceae</taxon>
        <taxon>Morchella</taxon>
    </lineage>
</organism>
<name>A0A3N4KQT7_9PEZI</name>